<dbReference type="OrthoDB" id="7331788at2"/>
<dbReference type="Gene3D" id="3.40.800.10">
    <property type="entry name" value="Ureohydrolase domain"/>
    <property type="match status" value="1"/>
</dbReference>
<gene>
    <name evidence="5" type="ORF">CLV63_104181</name>
</gene>
<organism evidence="5 6">
    <name type="scientific">Murinocardiopsis flavida</name>
    <dbReference type="NCBI Taxonomy" id="645275"/>
    <lineage>
        <taxon>Bacteria</taxon>
        <taxon>Bacillati</taxon>
        <taxon>Actinomycetota</taxon>
        <taxon>Actinomycetes</taxon>
        <taxon>Streptosporangiales</taxon>
        <taxon>Nocardiopsidaceae</taxon>
        <taxon>Murinocardiopsis</taxon>
    </lineage>
</organism>
<evidence type="ECO:0000256" key="4">
    <source>
        <dbReference type="PROSITE-ProRule" id="PRU00742"/>
    </source>
</evidence>
<accession>A0A2P8DP08</accession>
<dbReference type="EMBL" id="PYGA01000004">
    <property type="protein sequence ID" value="PSK98957.1"/>
    <property type="molecule type" value="Genomic_DNA"/>
</dbReference>
<keyword evidence="2" id="KW-0378">Hydrolase</keyword>
<name>A0A2P8DP08_9ACTN</name>
<dbReference type="GO" id="GO:0030145">
    <property type="term" value="F:manganese ion binding"/>
    <property type="evidence" value="ECO:0007669"/>
    <property type="project" value="TreeGrafter"/>
</dbReference>
<dbReference type="PROSITE" id="PS51409">
    <property type="entry name" value="ARGINASE_2"/>
    <property type="match status" value="1"/>
</dbReference>
<evidence type="ECO:0000256" key="3">
    <source>
        <dbReference type="ARBA" id="ARBA00023211"/>
    </source>
</evidence>
<dbReference type="InterPro" id="IPR023696">
    <property type="entry name" value="Ureohydrolase_dom_sf"/>
</dbReference>
<reference evidence="5 6" key="1">
    <citation type="submission" date="2018-03" db="EMBL/GenBank/DDBJ databases">
        <title>Genomic Encyclopedia of Archaeal and Bacterial Type Strains, Phase II (KMG-II): from individual species to whole genera.</title>
        <authorList>
            <person name="Goeker M."/>
        </authorList>
    </citation>
    <scope>NUCLEOTIDE SEQUENCE [LARGE SCALE GENOMIC DNA]</scope>
    <source>
        <strain evidence="5 6">DSM 45312</strain>
    </source>
</reference>
<dbReference type="AlphaFoldDB" id="A0A2P8DP08"/>
<dbReference type="Pfam" id="PF00491">
    <property type="entry name" value="Arginase"/>
    <property type="match status" value="1"/>
</dbReference>
<sequence>MVLEREVDLVVPLWQGGDDVRVAAGAAELARMVPAGGGRLHVAVPDGGREVVEGVRSLEVVAEVVRQLRERLAHRDPGRVLTLGGDCLSDVAAVGHVAGRHPGLVVYWVDAHADLNTPESSPSGRAHGMGLRVLLGEGHPRLVGSGGAALAASRVTLVGVRDLDAAEALFVREAGMAVVDPVEVMADPGRVVAGRAAGSPAYVHLDMDVCDPFDLPAMACPTPGGPPAAAVAGALAAIAAHHDVVGVGVCEYVPVVEHDQGKVRALLGALGLVGA</sequence>
<dbReference type="SUPFAM" id="SSF52768">
    <property type="entry name" value="Arginase/deacetylase"/>
    <property type="match status" value="1"/>
</dbReference>
<protein>
    <submittedName>
        <fullName evidence="5">Arginase</fullName>
    </submittedName>
</protein>
<dbReference type="PANTHER" id="PTHR43782">
    <property type="entry name" value="ARGINASE"/>
    <property type="match status" value="1"/>
</dbReference>
<dbReference type="PIRSF" id="PIRSF036979">
    <property type="entry name" value="Arginase"/>
    <property type="match status" value="1"/>
</dbReference>
<evidence type="ECO:0000256" key="2">
    <source>
        <dbReference type="ARBA" id="ARBA00022801"/>
    </source>
</evidence>
<comment type="similarity">
    <text evidence="4">Belongs to the arginase family.</text>
</comment>
<dbReference type="PRINTS" id="PR00116">
    <property type="entry name" value="ARGINASE"/>
</dbReference>
<keyword evidence="3" id="KW-0464">Manganese</keyword>
<dbReference type="PANTHER" id="PTHR43782:SF3">
    <property type="entry name" value="ARGINASE"/>
    <property type="match status" value="1"/>
</dbReference>
<dbReference type="Proteomes" id="UP000240542">
    <property type="component" value="Unassembled WGS sequence"/>
</dbReference>
<keyword evidence="1" id="KW-0479">Metal-binding</keyword>
<evidence type="ECO:0000313" key="6">
    <source>
        <dbReference type="Proteomes" id="UP000240542"/>
    </source>
</evidence>
<dbReference type="CDD" id="cd09999">
    <property type="entry name" value="Arginase-like_1"/>
    <property type="match status" value="1"/>
</dbReference>
<evidence type="ECO:0000256" key="1">
    <source>
        <dbReference type="ARBA" id="ARBA00022723"/>
    </source>
</evidence>
<dbReference type="GO" id="GO:0005829">
    <property type="term" value="C:cytosol"/>
    <property type="evidence" value="ECO:0007669"/>
    <property type="project" value="TreeGrafter"/>
</dbReference>
<dbReference type="GO" id="GO:0004053">
    <property type="term" value="F:arginase activity"/>
    <property type="evidence" value="ECO:0007669"/>
    <property type="project" value="TreeGrafter"/>
</dbReference>
<dbReference type="RefSeq" id="WP_106582423.1">
    <property type="nucleotide sequence ID" value="NZ_PYGA01000004.1"/>
</dbReference>
<comment type="caution">
    <text evidence="5">The sequence shown here is derived from an EMBL/GenBank/DDBJ whole genome shotgun (WGS) entry which is preliminary data.</text>
</comment>
<proteinExistence type="inferred from homology"/>
<evidence type="ECO:0000313" key="5">
    <source>
        <dbReference type="EMBL" id="PSK98957.1"/>
    </source>
</evidence>
<dbReference type="InterPro" id="IPR006035">
    <property type="entry name" value="Ureohydrolase"/>
</dbReference>
<keyword evidence="6" id="KW-1185">Reference proteome</keyword>